<keyword evidence="1" id="KW-0732">Signal</keyword>
<feature type="domain" description="Putative auto-transporter adhesin head GIN" evidence="2">
    <location>
        <begin position="33"/>
        <end position="220"/>
    </location>
</feature>
<feature type="chain" id="PRO_5012715608" description="Putative auto-transporter adhesin head GIN domain-containing protein" evidence="1">
    <location>
        <begin position="26"/>
        <end position="235"/>
    </location>
</feature>
<dbReference type="OrthoDB" id="680270at2"/>
<evidence type="ECO:0000259" key="2">
    <source>
        <dbReference type="Pfam" id="PF10988"/>
    </source>
</evidence>
<organism evidence="3 4">
    <name type="scientific">Hymenobacter amundsenii</name>
    <dbReference type="NCBI Taxonomy" id="2006685"/>
    <lineage>
        <taxon>Bacteria</taxon>
        <taxon>Pseudomonadati</taxon>
        <taxon>Bacteroidota</taxon>
        <taxon>Cytophagia</taxon>
        <taxon>Cytophagales</taxon>
        <taxon>Hymenobacteraceae</taxon>
        <taxon>Hymenobacter</taxon>
    </lineage>
</organism>
<dbReference type="Pfam" id="PF10988">
    <property type="entry name" value="DUF2807"/>
    <property type="match status" value="1"/>
</dbReference>
<accession>A0A246FPR7</accession>
<comment type="caution">
    <text evidence="3">The sequence shown here is derived from an EMBL/GenBank/DDBJ whole genome shotgun (WGS) entry which is preliminary data.</text>
</comment>
<dbReference type="RefSeq" id="WP_088462966.1">
    <property type="nucleotide sequence ID" value="NZ_NIRR01000002.1"/>
</dbReference>
<sequence length="235" mass="24220">MKMLRFLLPGLLLALLLTAFRPADTRETRTVGAFTAVSLGGSTRVVFRQGSPQKVEVVGETEDLAHLETLVEGNQLRIGTKRDGRFSSYSFRKPVTVYVTTPTVTGLAVSGSGSLRAAEPIRATKLKLSVSGSGNIELASVAADVLDSSLSGSGNIEVAGGSAPSQEISVSGSGGVRAEQLASKTCTVRIAGSGNCRVRATETLDARIAGSGGVYVSGNPRVNSSTAGSGRVHKL</sequence>
<feature type="signal peptide" evidence="1">
    <location>
        <begin position="1"/>
        <end position="25"/>
    </location>
</feature>
<evidence type="ECO:0000256" key="1">
    <source>
        <dbReference type="SAM" id="SignalP"/>
    </source>
</evidence>
<dbReference type="InterPro" id="IPR021255">
    <property type="entry name" value="DUF2807"/>
</dbReference>
<dbReference type="Proteomes" id="UP000197277">
    <property type="component" value="Unassembled WGS sequence"/>
</dbReference>
<dbReference type="PANTHER" id="PTHR39200">
    <property type="entry name" value="HYPOTHETICAL EXPORTED PROTEIN"/>
    <property type="match status" value="1"/>
</dbReference>
<keyword evidence="4" id="KW-1185">Reference proteome</keyword>
<dbReference type="AlphaFoldDB" id="A0A246FPR7"/>
<reference evidence="3 4" key="1">
    <citation type="submission" date="2017-06" db="EMBL/GenBank/DDBJ databases">
        <title>Hymenobacter amundsenii sp. nov. isolated from regoliths in Antarctica.</title>
        <authorList>
            <person name="Sedlacek I."/>
            <person name="Kralova S."/>
            <person name="Pantucek R."/>
            <person name="Svec P."/>
            <person name="Holochova P."/>
            <person name="Stankova E."/>
            <person name="Vrbovska V."/>
            <person name="Busse H.-J."/>
        </authorList>
    </citation>
    <scope>NUCLEOTIDE SEQUENCE [LARGE SCALE GENOMIC DNA]</scope>
    <source>
        <strain evidence="3 4">CCM 8682</strain>
    </source>
</reference>
<dbReference type="EMBL" id="NIRR01000002">
    <property type="protein sequence ID" value="OWP64745.1"/>
    <property type="molecule type" value="Genomic_DNA"/>
</dbReference>
<proteinExistence type="predicted"/>
<dbReference type="PANTHER" id="PTHR39200:SF1">
    <property type="entry name" value="AUTO-TRANSPORTER ADHESIN HEAD GIN DOMAIN-CONTAINING PROTEIN-RELATED"/>
    <property type="match status" value="1"/>
</dbReference>
<dbReference type="Gene3D" id="2.160.20.120">
    <property type="match status" value="1"/>
</dbReference>
<evidence type="ECO:0000313" key="4">
    <source>
        <dbReference type="Proteomes" id="UP000197277"/>
    </source>
</evidence>
<protein>
    <recommendedName>
        <fullName evidence="2">Putative auto-transporter adhesin head GIN domain-containing protein</fullName>
    </recommendedName>
</protein>
<name>A0A246FPR7_9BACT</name>
<evidence type="ECO:0000313" key="3">
    <source>
        <dbReference type="EMBL" id="OWP64745.1"/>
    </source>
</evidence>
<gene>
    <name evidence="3" type="ORF">CDA63_03010</name>
</gene>